<evidence type="ECO:0000256" key="1">
    <source>
        <dbReference type="ARBA" id="ARBA00023157"/>
    </source>
</evidence>
<organism evidence="5">
    <name type="scientific">Anopheles sinensis</name>
    <name type="common">Mosquito</name>
    <dbReference type="NCBI Taxonomy" id="74873"/>
    <lineage>
        <taxon>Eukaryota</taxon>
        <taxon>Metazoa</taxon>
        <taxon>Ecdysozoa</taxon>
        <taxon>Arthropoda</taxon>
        <taxon>Hexapoda</taxon>
        <taxon>Insecta</taxon>
        <taxon>Pterygota</taxon>
        <taxon>Neoptera</taxon>
        <taxon>Endopterygota</taxon>
        <taxon>Diptera</taxon>
        <taxon>Nematocera</taxon>
        <taxon>Culicoidea</taxon>
        <taxon>Culicidae</taxon>
        <taxon>Anophelinae</taxon>
        <taxon>Anopheles</taxon>
    </lineage>
</organism>
<dbReference type="Pfam" id="PF00089">
    <property type="entry name" value="Trypsin"/>
    <property type="match status" value="1"/>
</dbReference>
<dbReference type="InterPro" id="IPR043504">
    <property type="entry name" value="Peptidase_S1_PA_chymotrypsin"/>
</dbReference>
<protein>
    <submittedName>
        <fullName evidence="5 6">Larval chymotrypsin-like protein</fullName>
    </submittedName>
</protein>
<dbReference type="InterPro" id="IPR009003">
    <property type="entry name" value="Peptidase_S1_PA"/>
</dbReference>
<evidence type="ECO:0000256" key="2">
    <source>
        <dbReference type="ARBA" id="ARBA00024195"/>
    </source>
</evidence>
<dbReference type="EnsemblMetazoa" id="ASIC019000-RA">
    <property type="protein sequence ID" value="ASIC019000-PA"/>
    <property type="gene ID" value="ASIC019000"/>
</dbReference>
<dbReference type="GO" id="GO:0004252">
    <property type="term" value="F:serine-type endopeptidase activity"/>
    <property type="evidence" value="ECO:0007669"/>
    <property type="project" value="InterPro"/>
</dbReference>
<dbReference type="InterPro" id="IPR051333">
    <property type="entry name" value="CLIP_Serine_Protease"/>
</dbReference>
<evidence type="ECO:0000259" key="4">
    <source>
        <dbReference type="PROSITE" id="PS50240"/>
    </source>
</evidence>
<evidence type="ECO:0000256" key="3">
    <source>
        <dbReference type="SAM" id="SignalP"/>
    </source>
</evidence>
<dbReference type="InterPro" id="IPR001254">
    <property type="entry name" value="Trypsin_dom"/>
</dbReference>
<evidence type="ECO:0000313" key="6">
    <source>
        <dbReference type="EnsemblMetazoa" id="ASIC019000-PA"/>
    </source>
</evidence>
<dbReference type="GO" id="GO:0006508">
    <property type="term" value="P:proteolysis"/>
    <property type="evidence" value="ECO:0007669"/>
    <property type="project" value="InterPro"/>
</dbReference>
<dbReference type="EMBL" id="ATLV01024147">
    <property type="status" value="NOT_ANNOTATED_CDS"/>
    <property type="molecule type" value="Genomic_DNA"/>
</dbReference>
<dbReference type="OrthoDB" id="7859514at2759"/>
<comment type="similarity">
    <text evidence="2">Belongs to the peptidase S1 family. CLIP subfamily.</text>
</comment>
<dbReference type="Proteomes" id="UP000030765">
    <property type="component" value="Unassembled WGS sequence"/>
</dbReference>
<dbReference type="STRING" id="74873.A0A084WKU2"/>
<name>A0A084WKU2_ANOSI</name>
<dbReference type="VEuPathDB" id="VectorBase:ASIC019000"/>
<dbReference type="Gene3D" id="2.40.10.10">
    <property type="entry name" value="Trypsin-like serine proteases"/>
    <property type="match status" value="1"/>
</dbReference>
<sequence length="249" mass="27892">MFKLTIVTLALVCGGMANENRQEALPEVLVEPYHVSLQDNGKYRCSGSIVDRRWILTSAFCVDRLSIVNTTVSVGTNNIIDFGGIPYAIDRAIQHSRYSQFHGVNNIALIRLAKPLAYDRFVSHIAYYDKYVPDNATLTIVVGEFSPTWNTTTVRNLPEVECLSRFRGSYIEAGHLCTVTEENIGACYGRKGGAVTWQGKLVAVFHSSYGHCGPFYLRNPDVHARVSYYHDWIRTTMANNSDEPSTDQV</sequence>
<dbReference type="FunFam" id="2.40.10.10:FF:000068">
    <property type="entry name" value="transmembrane protease serine 2"/>
    <property type="match status" value="1"/>
</dbReference>
<feature type="domain" description="Peptidase S1" evidence="4">
    <location>
        <begin position="12"/>
        <end position="238"/>
    </location>
</feature>
<dbReference type="PANTHER" id="PTHR24260">
    <property type="match status" value="1"/>
</dbReference>
<keyword evidence="1" id="KW-1015">Disulfide bond</keyword>
<dbReference type="PANTHER" id="PTHR24260:SF138">
    <property type="entry name" value="IP10340P-RELATED"/>
    <property type="match status" value="1"/>
</dbReference>
<dbReference type="VEuPathDB" id="VectorBase:ASIS010517"/>
<dbReference type="AlphaFoldDB" id="A0A084WKU2"/>
<reference evidence="6" key="2">
    <citation type="submission" date="2020-05" db="UniProtKB">
        <authorList>
            <consortium name="EnsemblMetazoa"/>
        </authorList>
    </citation>
    <scope>IDENTIFICATION</scope>
</reference>
<dbReference type="InterPro" id="IPR001314">
    <property type="entry name" value="Peptidase_S1A"/>
</dbReference>
<dbReference type="EMBL" id="KE525350">
    <property type="protein sequence ID" value="KFB50836.1"/>
    <property type="molecule type" value="Genomic_DNA"/>
</dbReference>
<evidence type="ECO:0000313" key="7">
    <source>
        <dbReference type="Proteomes" id="UP000030765"/>
    </source>
</evidence>
<evidence type="ECO:0000313" key="5">
    <source>
        <dbReference type="EMBL" id="KFB50836.1"/>
    </source>
</evidence>
<feature type="chain" id="PRO_5010760026" evidence="3">
    <location>
        <begin position="18"/>
        <end position="249"/>
    </location>
</feature>
<accession>A0A084WKU2</accession>
<gene>
    <name evidence="5" type="ORF">ZHAS_00019000</name>
</gene>
<dbReference type="PRINTS" id="PR00722">
    <property type="entry name" value="CHYMOTRYPSIN"/>
</dbReference>
<reference evidence="5 7" key="1">
    <citation type="journal article" date="2014" name="BMC Genomics">
        <title>Genome sequence of Anopheles sinensis provides insight into genetics basis of mosquito competence for malaria parasites.</title>
        <authorList>
            <person name="Zhou D."/>
            <person name="Zhang D."/>
            <person name="Ding G."/>
            <person name="Shi L."/>
            <person name="Hou Q."/>
            <person name="Ye Y."/>
            <person name="Xu Y."/>
            <person name="Zhou H."/>
            <person name="Xiong C."/>
            <person name="Li S."/>
            <person name="Yu J."/>
            <person name="Hong S."/>
            <person name="Yu X."/>
            <person name="Zou P."/>
            <person name="Chen C."/>
            <person name="Chang X."/>
            <person name="Wang W."/>
            <person name="Lv Y."/>
            <person name="Sun Y."/>
            <person name="Ma L."/>
            <person name="Shen B."/>
            <person name="Zhu C."/>
        </authorList>
    </citation>
    <scope>NUCLEOTIDE SEQUENCE [LARGE SCALE GENOMIC DNA]</scope>
</reference>
<dbReference type="PROSITE" id="PS50240">
    <property type="entry name" value="TRYPSIN_DOM"/>
    <property type="match status" value="1"/>
</dbReference>
<dbReference type="SMART" id="SM00020">
    <property type="entry name" value="Tryp_SPc"/>
    <property type="match status" value="1"/>
</dbReference>
<proteinExistence type="inferred from homology"/>
<feature type="signal peptide" evidence="3">
    <location>
        <begin position="1"/>
        <end position="17"/>
    </location>
</feature>
<keyword evidence="7" id="KW-1185">Reference proteome</keyword>
<dbReference type="SUPFAM" id="SSF50494">
    <property type="entry name" value="Trypsin-like serine proteases"/>
    <property type="match status" value="1"/>
</dbReference>
<keyword evidence="3" id="KW-0732">Signal</keyword>